<evidence type="ECO:0000256" key="1">
    <source>
        <dbReference type="ARBA" id="ARBA00022669"/>
    </source>
</evidence>
<dbReference type="STRING" id="196109.A0A136IW29"/>
<dbReference type="SMART" id="SM00257">
    <property type="entry name" value="LysM"/>
    <property type="match status" value="3"/>
</dbReference>
<dbReference type="AlphaFoldDB" id="A0A136IW29"/>
<evidence type="ECO:0000313" key="8">
    <source>
        <dbReference type="Proteomes" id="UP000070501"/>
    </source>
</evidence>
<feature type="region of interest" description="Disordered" evidence="4">
    <location>
        <begin position="193"/>
        <end position="214"/>
    </location>
</feature>
<proteinExistence type="inferred from homology"/>
<keyword evidence="8" id="KW-1185">Reference proteome</keyword>
<evidence type="ECO:0000256" key="2">
    <source>
        <dbReference type="ARBA" id="ARBA00023026"/>
    </source>
</evidence>
<protein>
    <recommendedName>
        <fullName evidence="6">LysM domain-containing protein</fullName>
    </recommendedName>
</protein>
<dbReference type="Gene3D" id="3.10.350.10">
    <property type="entry name" value="LysM domain"/>
    <property type="match status" value="3"/>
</dbReference>
<feature type="region of interest" description="Disordered" evidence="4">
    <location>
        <begin position="86"/>
        <end position="130"/>
    </location>
</feature>
<dbReference type="InterPro" id="IPR052210">
    <property type="entry name" value="LysM1-like"/>
</dbReference>
<feature type="compositionally biased region" description="Low complexity" evidence="4">
    <location>
        <begin position="86"/>
        <end position="117"/>
    </location>
</feature>
<sequence>MHSSHLLLAAASVFSNTVLARGGLPKRGVDCSFMTEPSKGDTCATFASNWALSVSEFQRLNPGVSCPSLDTSKQYCVLGTVNNDPVTTSSSTKAPTSTSSTKPPSSTTVKPSSTTTTGPPPSNSPAMPGLASNCDGFHKIASGDNCDVLAKKYGISLSQFRSWNAEVNEQCTNLWLDYYVCVHVPGAPTTTVKTTTVQTTPPPSEPTNSGPQPQMPGIVANCKKFHKVQDGEGCWAIYTNAGITFEQFRAYNTQINEQCTNMWKDVFVCVGI</sequence>
<evidence type="ECO:0000313" key="7">
    <source>
        <dbReference type="EMBL" id="KXJ89087.1"/>
    </source>
</evidence>
<evidence type="ECO:0000256" key="4">
    <source>
        <dbReference type="SAM" id="MobiDB-lite"/>
    </source>
</evidence>
<dbReference type="CDD" id="cd00118">
    <property type="entry name" value="LysM"/>
    <property type="match status" value="3"/>
</dbReference>
<feature type="chain" id="PRO_5007293193" description="LysM domain-containing protein" evidence="5">
    <location>
        <begin position="21"/>
        <end position="272"/>
    </location>
</feature>
<keyword evidence="5" id="KW-0732">Signal</keyword>
<dbReference type="EMBL" id="KQ964256">
    <property type="protein sequence ID" value="KXJ89087.1"/>
    <property type="molecule type" value="Genomic_DNA"/>
</dbReference>
<dbReference type="OrthoDB" id="2281372at2759"/>
<evidence type="ECO:0000256" key="3">
    <source>
        <dbReference type="ARBA" id="ARBA00044955"/>
    </source>
</evidence>
<evidence type="ECO:0000259" key="6">
    <source>
        <dbReference type="PROSITE" id="PS51782"/>
    </source>
</evidence>
<comment type="similarity">
    <text evidence="3">Belongs to the secreted LysM effector family.</text>
</comment>
<dbReference type="InterPro" id="IPR036779">
    <property type="entry name" value="LysM_dom_sf"/>
</dbReference>
<gene>
    <name evidence="7" type="ORF">Micbo1qcDRAFT_184765</name>
</gene>
<dbReference type="Proteomes" id="UP000070501">
    <property type="component" value="Unassembled WGS sequence"/>
</dbReference>
<evidence type="ECO:0000256" key="5">
    <source>
        <dbReference type="SAM" id="SignalP"/>
    </source>
</evidence>
<feature type="domain" description="LysM" evidence="6">
    <location>
        <begin position="224"/>
        <end position="270"/>
    </location>
</feature>
<dbReference type="PANTHER" id="PTHR34997">
    <property type="entry name" value="AM15"/>
    <property type="match status" value="1"/>
</dbReference>
<feature type="signal peptide" evidence="5">
    <location>
        <begin position="1"/>
        <end position="20"/>
    </location>
</feature>
<dbReference type="Pfam" id="PF01476">
    <property type="entry name" value="LysM"/>
    <property type="match status" value="3"/>
</dbReference>
<accession>A0A136IW29</accession>
<dbReference type="PROSITE" id="PS51782">
    <property type="entry name" value="LYSM"/>
    <property type="match status" value="3"/>
</dbReference>
<dbReference type="GO" id="GO:0008061">
    <property type="term" value="F:chitin binding"/>
    <property type="evidence" value="ECO:0007669"/>
    <property type="project" value="UniProtKB-KW"/>
</dbReference>
<dbReference type="InParanoid" id="A0A136IW29"/>
<feature type="domain" description="LysM" evidence="6">
    <location>
        <begin position="136"/>
        <end position="182"/>
    </location>
</feature>
<keyword evidence="2" id="KW-0843">Virulence</keyword>
<reference evidence="8" key="1">
    <citation type="submission" date="2016-02" db="EMBL/GenBank/DDBJ databases">
        <title>Draft genome sequence of Microdochium bolleyi, a fungal endophyte of beachgrass.</title>
        <authorList>
            <consortium name="DOE Joint Genome Institute"/>
            <person name="David A.S."/>
            <person name="May G."/>
            <person name="Haridas S."/>
            <person name="Lim J."/>
            <person name="Wang M."/>
            <person name="Labutti K."/>
            <person name="Lipzen A."/>
            <person name="Barry K."/>
            <person name="Grigoriev I.V."/>
        </authorList>
    </citation>
    <scope>NUCLEOTIDE SEQUENCE [LARGE SCALE GENOMIC DNA]</scope>
    <source>
        <strain evidence="8">J235TASD1</strain>
    </source>
</reference>
<feature type="domain" description="LysM" evidence="6">
    <location>
        <begin position="33"/>
        <end position="77"/>
    </location>
</feature>
<dbReference type="SUPFAM" id="SSF54106">
    <property type="entry name" value="LysM domain"/>
    <property type="match status" value="2"/>
</dbReference>
<organism evidence="7 8">
    <name type="scientific">Microdochium bolleyi</name>
    <dbReference type="NCBI Taxonomy" id="196109"/>
    <lineage>
        <taxon>Eukaryota</taxon>
        <taxon>Fungi</taxon>
        <taxon>Dikarya</taxon>
        <taxon>Ascomycota</taxon>
        <taxon>Pezizomycotina</taxon>
        <taxon>Sordariomycetes</taxon>
        <taxon>Xylariomycetidae</taxon>
        <taxon>Xylariales</taxon>
        <taxon>Microdochiaceae</taxon>
        <taxon>Microdochium</taxon>
    </lineage>
</organism>
<dbReference type="InterPro" id="IPR018392">
    <property type="entry name" value="LysM"/>
</dbReference>
<keyword evidence="1" id="KW-0147">Chitin-binding</keyword>
<name>A0A136IW29_9PEZI</name>
<dbReference type="PANTHER" id="PTHR34997:SF18">
    <property type="entry name" value="LYSM DOMAIN-CONTAINING PROTEIN"/>
    <property type="match status" value="1"/>
</dbReference>